<protein>
    <recommendedName>
        <fullName evidence="1">CHAT domain-containing protein</fullName>
    </recommendedName>
</protein>
<proteinExistence type="predicted"/>
<keyword evidence="3" id="KW-1185">Reference proteome</keyword>
<evidence type="ECO:0000313" key="3">
    <source>
        <dbReference type="Proteomes" id="UP001500620"/>
    </source>
</evidence>
<evidence type="ECO:0000259" key="1">
    <source>
        <dbReference type="Pfam" id="PF12770"/>
    </source>
</evidence>
<dbReference type="RefSeq" id="WP_345135190.1">
    <property type="nucleotide sequence ID" value="NZ_BAABAT010000030.1"/>
</dbReference>
<organism evidence="2 3">
    <name type="scientific">Dactylosporangium darangshiense</name>
    <dbReference type="NCBI Taxonomy" id="579108"/>
    <lineage>
        <taxon>Bacteria</taxon>
        <taxon>Bacillati</taxon>
        <taxon>Actinomycetota</taxon>
        <taxon>Actinomycetes</taxon>
        <taxon>Micromonosporales</taxon>
        <taxon>Micromonosporaceae</taxon>
        <taxon>Dactylosporangium</taxon>
    </lineage>
</organism>
<dbReference type="EMBL" id="BAABAT010000030">
    <property type="protein sequence ID" value="GAA4258255.1"/>
    <property type="molecule type" value="Genomic_DNA"/>
</dbReference>
<dbReference type="Proteomes" id="UP001500620">
    <property type="component" value="Unassembled WGS sequence"/>
</dbReference>
<dbReference type="InterPro" id="IPR024983">
    <property type="entry name" value="CHAT_dom"/>
</dbReference>
<comment type="caution">
    <text evidence="2">The sequence shown here is derived from an EMBL/GenBank/DDBJ whole genome shotgun (WGS) entry which is preliminary data.</text>
</comment>
<accession>A0ABP8DKH0</accession>
<evidence type="ECO:0000313" key="2">
    <source>
        <dbReference type="EMBL" id="GAA4258255.1"/>
    </source>
</evidence>
<name>A0ABP8DKH0_9ACTN</name>
<reference evidence="3" key="1">
    <citation type="journal article" date="2019" name="Int. J. Syst. Evol. Microbiol.">
        <title>The Global Catalogue of Microorganisms (GCM) 10K type strain sequencing project: providing services to taxonomists for standard genome sequencing and annotation.</title>
        <authorList>
            <consortium name="The Broad Institute Genomics Platform"/>
            <consortium name="The Broad Institute Genome Sequencing Center for Infectious Disease"/>
            <person name="Wu L."/>
            <person name="Ma J."/>
        </authorList>
    </citation>
    <scope>NUCLEOTIDE SEQUENCE [LARGE SCALE GENOMIC DNA]</scope>
    <source>
        <strain evidence="3">JCM 17441</strain>
    </source>
</reference>
<feature type="domain" description="CHAT" evidence="1">
    <location>
        <begin position="465"/>
        <end position="729"/>
    </location>
</feature>
<gene>
    <name evidence="2" type="ORF">GCM10022255_078250</name>
</gene>
<dbReference type="Pfam" id="PF12770">
    <property type="entry name" value="CHAT"/>
    <property type="match status" value="1"/>
</dbReference>
<sequence>MSDLAGEAARILRLQADLVRAYEDRDLAAMLAGPGRVEELRSRFGPDSSFAETLTGLAVAARFLARLASGDAAQVFAALDDIEATMATLPQDSLTRKRLQDMVRALVPMRGAYERHVRPTGDAPPVRLLDLDKLRYHALFDDVPPIERAARFARLAQIVGAMAWEYPGMTSIEIGDLRHAVDAAPPDDVHLPLYLTRLGEALVRRADLIRSRTGRLRLMESGLRPPERTARRSEAEGIATLERAVETAGGPGAPHWAIAHVALSRGYRQAGRRADARRAGLEGLRGHAWRVLLQSHTEAATAALKYATTDALEVAEWHIEDGDAEGAAAALDAGRGLILYAATEMRTIPDRLRAAGAADLAARWPDGPLDGIPGELRKAALRELSAPGGLLDPPPVAEVRAALTAVGAEALVYLVPAGAAVIVHRDGPTDILRLPGLDDPPVETRRPSDSTREIVPEAPDSLAQLCDWAWRAAIGPVLAAVPAGRIVLVPVGELTRVPWHAARGEGRYAIETHAFSYAVSARMLCRTTNVSLDGPVLIVGDPDTGDPARDLPGARAEALAVRDIHPGARYLGRLADGTASPEGAGTPDEVLSWPGGILHLACHGTVREGTGAHDTSYLKLSGGRLAAERLVTGRATTSPGLVVLAACSSSVSGRGWDEAFSIGTAFLSGGAGAVVATQWSVPDEATGRLMVRFHRHLRTMAPAEALRRAQLDALPEAPSAWAGFVHYGA</sequence>